<dbReference type="PROSITE" id="PS50862">
    <property type="entry name" value="AA_TRNA_LIGASE_II"/>
    <property type="match status" value="1"/>
</dbReference>
<keyword evidence="8" id="KW-1185">Reference proteome</keyword>
<accession>A0A1D8K8C2</accession>
<evidence type="ECO:0000256" key="4">
    <source>
        <dbReference type="ARBA" id="ARBA00022840"/>
    </source>
</evidence>
<dbReference type="PANTHER" id="PTHR42918:SF6">
    <property type="entry name" value="ELONGATION FACTOR P--(R)-BETA-LYSINE LIGASE"/>
    <property type="match status" value="1"/>
</dbReference>
<dbReference type="GO" id="GO:0000049">
    <property type="term" value="F:tRNA binding"/>
    <property type="evidence" value="ECO:0007669"/>
    <property type="project" value="TreeGrafter"/>
</dbReference>
<reference evidence="7 8" key="1">
    <citation type="submission" date="2016-09" db="EMBL/GenBank/DDBJ databases">
        <title>Acidihalobacter prosperus V6 (DSM14174).</title>
        <authorList>
            <person name="Khaleque H.N."/>
            <person name="Ramsay J.P."/>
            <person name="Murphy R.J.T."/>
            <person name="Kaksonen A.H."/>
            <person name="Boxall N.J."/>
            <person name="Watkin E.L.J."/>
        </authorList>
    </citation>
    <scope>NUCLEOTIDE SEQUENCE [LARGE SCALE GENOMIC DNA]</scope>
    <source>
        <strain evidence="7 8">V6</strain>
    </source>
</reference>
<dbReference type="Gene3D" id="3.30.930.10">
    <property type="entry name" value="Bira Bifunctional Protein, Domain 2"/>
    <property type="match status" value="1"/>
</dbReference>
<keyword evidence="3" id="KW-0547">Nucleotide-binding</keyword>
<name>A0A1D8K8C2_9GAMM</name>
<keyword evidence="2" id="KW-0436">Ligase</keyword>
<comment type="catalytic activity">
    <reaction evidence="5">
        <text>D-beta-lysine + L-lysyl-[protein] + ATP = N(6)-((3R)-3,6-diaminohexanoyl)-L-lysyl-[protein] + AMP + diphosphate + H(+)</text>
        <dbReference type="Rhea" id="RHEA:83435"/>
        <dbReference type="Rhea" id="RHEA-COMP:9752"/>
        <dbReference type="Rhea" id="RHEA-COMP:20131"/>
        <dbReference type="ChEBI" id="CHEBI:15378"/>
        <dbReference type="ChEBI" id="CHEBI:29969"/>
        <dbReference type="ChEBI" id="CHEBI:30616"/>
        <dbReference type="ChEBI" id="CHEBI:33019"/>
        <dbReference type="ChEBI" id="CHEBI:84138"/>
        <dbReference type="ChEBI" id="CHEBI:156053"/>
        <dbReference type="ChEBI" id="CHEBI:456215"/>
    </reaction>
    <physiologicalReaction direction="left-to-right" evidence="5">
        <dbReference type="Rhea" id="RHEA:83436"/>
    </physiologicalReaction>
</comment>
<dbReference type="PANTHER" id="PTHR42918">
    <property type="entry name" value="LYSYL-TRNA SYNTHETASE"/>
    <property type="match status" value="1"/>
</dbReference>
<dbReference type="SUPFAM" id="SSF55681">
    <property type="entry name" value="Class II aaRS and biotin synthetases"/>
    <property type="match status" value="1"/>
</dbReference>
<dbReference type="InterPro" id="IPR004364">
    <property type="entry name" value="Aa-tRNA-synt_II"/>
</dbReference>
<dbReference type="EMBL" id="CP017448">
    <property type="protein sequence ID" value="AOV17227.1"/>
    <property type="molecule type" value="Genomic_DNA"/>
</dbReference>
<dbReference type="InterPro" id="IPR004525">
    <property type="entry name" value="EpmA"/>
</dbReference>
<dbReference type="GO" id="GO:0005524">
    <property type="term" value="F:ATP binding"/>
    <property type="evidence" value="ECO:0007669"/>
    <property type="project" value="UniProtKB-KW"/>
</dbReference>
<dbReference type="Proteomes" id="UP000095342">
    <property type="component" value="Chromosome"/>
</dbReference>
<evidence type="ECO:0000313" key="8">
    <source>
        <dbReference type="Proteomes" id="UP000095342"/>
    </source>
</evidence>
<dbReference type="FunFam" id="3.30.930.10:FF:000017">
    <property type="entry name" value="Elongation factor P--(R)-beta-lysine ligase"/>
    <property type="match status" value="1"/>
</dbReference>
<evidence type="ECO:0000256" key="1">
    <source>
        <dbReference type="ARBA" id="ARBA00011738"/>
    </source>
</evidence>
<dbReference type="InterPro" id="IPR018149">
    <property type="entry name" value="Lys-tRNA-synth_II_C"/>
</dbReference>
<proteinExistence type="predicted"/>
<evidence type="ECO:0000256" key="2">
    <source>
        <dbReference type="ARBA" id="ARBA00022598"/>
    </source>
</evidence>
<dbReference type="PRINTS" id="PR00982">
    <property type="entry name" value="TRNASYNTHLYS"/>
</dbReference>
<dbReference type="RefSeq" id="WP_070072795.1">
    <property type="nucleotide sequence ID" value="NZ_CP017448.1"/>
</dbReference>
<protein>
    <submittedName>
        <fullName evidence="7">EF-P lysine aminoacylase GenX</fullName>
    </submittedName>
</protein>
<keyword evidence="4" id="KW-0067">ATP-binding</keyword>
<evidence type="ECO:0000313" key="7">
    <source>
        <dbReference type="EMBL" id="AOV17227.1"/>
    </source>
</evidence>
<dbReference type="GO" id="GO:0004824">
    <property type="term" value="F:lysine-tRNA ligase activity"/>
    <property type="evidence" value="ECO:0007669"/>
    <property type="project" value="InterPro"/>
</dbReference>
<dbReference type="InterPro" id="IPR045864">
    <property type="entry name" value="aa-tRNA-synth_II/BPL/LPL"/>
</dbReference>
<dbReference type="GO" id="GO:0005829">
    <property type="term" value="C:cytosol"/>
    <property type="evidence" value="ECO:0007669"/>
    <property type="project" value="TreeGrafter"/>
</dbReference>
<dbReference type="AlphaFoldDB" id="A0A1D8K8C2"/>
<feature type="domain" description="Aminoacyl-transfer RNA synthetases class-II family profile" evidence="6">
    <location>
        <begin position="16"/>
        <end position="316"/>
    </location>
</feature>
<dbReference type="NCBIfam" id="TIGR00462">
    <property type="entry name" value="genX"/>
    <property type="match status" value="1"/>
</dbReference>
<dbReference type="GO" id="GO:0006430">
    <property type="term" value="P:lysyl-tRNA aminoacylation"/>
    <property type="evidence" value="ECO:0007669"/>
    <property type="project" value="InterPro"/>
</dbReference>
<dbReference type="NCBIfam" id="NF006828">
    <property type="entry name" value="PRK09350.1"/>
    <property type="match status" value="1"/>
</dbReference>
<evidence type="ECO:0000256" key="3">
    <source>
        <dbReference type="ARBA" id="ARBA00022741"/>
    </source>
</evidence>
<comment type="subunit">
    <text evidence="1">Homodimer.</text>
</comment>
<evidence type="ECO:0000256" key="5">
    <source>
        <dbReference type="ARBA" id="ARBA00052794"/>
    </source>
</evidence>
<dbReference type="KEGG" id="aaeo:BJI67_09265"/>
<dbReference type="InterPro" id="IPR006195">
    <property type="entry name" value="aa-tRNA-synth_II"/>
</dbReference>
<evidence type="ECO:0000259" key="6">
    <source>
        <dbReference type="PROSITE" id="PS50862"/>
    </source>
</evidence>
<sequence length="320" mass="35141">MTDWRPTASREALQQRASLLAALRGFFAERSLLEVETPMLSVGATTDPTIESFALHGATPPRYLHTSPEFPMKRLLAAGSGDIYQICRVFRQGERGRFHNPEFTLVEWYRLGWDDARLASEVVELALRAAESLDLPADFEVARLSYAEVFAEVLGIDPHRAPKETLIELARTAGVAPEGELTRDGWLDLLMGLAVAPAFPAGRLTVVSDYPATQAALARIREGYPPTAARFEVFGGSLELANGFHELTDAGEQARRFAVDEAYRVSVDAPERPADRRLIAALEAGLPDCAGVALGVDRLLLWLTGRDDLAEVIAFPWERA</sequence>
<organism evidence="7 8">
    <name type="scientific">Acidihalobacter aeolianus</name>
    <dbReference type="NCBI Taxonomy" id="2792603"/>
    <lineage>
        <taxon>Bacteria</taxon>
        <taxon>Pseudomonadati</taxon>
        <taxon>Pseudomonadota</taxon>
        <taxon>Gammaproteobacteria</taxon>
        <taxon>Chromatiales</taxon>
        <taxon>Ectothiorhodospiraceae</taxon>
        <taxon>Acidihalobacter</taxon>
    </lineage>
</organism>
<dbReference type="Pfam" id="PF00152">
    <property type="entry name" value="tRNA-synt_2"/>
    <property type="match status" value="1"/>
</dbReference>
<gene>
    <name evidence="7" type="ORF">BJI67_09265</name>
</gene>